<dbReference type="RefSeq" id="WP_323722085.1">
    <property type="nucleotide sequence ID" value="NZ_CP110343.1"/>
</dbReference>
<evidence type="ECO:0000313" key="3">
    <source>
        <dbReference type="Proteomes" id="UP001325140"/>
    </source>
</evidence>
<sequence length="350" mass="40075">MNNKENTPLNNSEQENTLFKSAMQLAESTNELIAQYQSTIQGLENNTLTHKEVKALTNSKENFQKIAKTSEAMLKRKNIKEQILKEQGKIVENEMKSFKEKSELVEKYNSEFINSDEKIEKTKNAIEKMRMNNTKKAHQKAAKNAFVNIPPVQVEDNLAQISEDLNLLKEVKYALNIYAPEEGIERKKVPTRGENSKNKEKRELTPRDKELLQKRRDIRAATVRDSEALTQKVLLLHEREHEINEKLKPKDDVMKLLNVVVEEYIKENGAKSPSSVALKKKTTLIKLLNDTKEKLKHFAKKIGVALDRMRENGMNVATKKLLELKVGLSNVSKKSDVTIVKKNNTTPGRT</sequence>
<dbReference type="EMBL" id="CP110343">
    <property type="protein sequence ID" value="WPX98111.1"/>
    <property type="molecule type" value="Genomic_DNA"/>
</dbReference>
<dbReference type="Proteomes" id="UP001325140">
    <property type="component" value="Chromosome"/>
</dbReference>
<feature type="region of interest" description="Disordered" evidence="1">
    <location>
        <begin position="188"/>
        <end position="209"/>
    </location>
</feature>
<proteinExistence type="predicted"/>
<accession>A0ABZ0UPP8</accession>
<gene>
    <name evidence="2" type="ORF">Fokcrypt_00645</name>
</gene>
<evidence type="ECO:0000256" key="1">
    <source>
        <dbReference type="SAM" id="MobiDB-lite"/>
    </source>
</evidence>
<organism evidence="2 3">
    <name type="scientific">Candidatus Fokinia crypta</name>
    <dbReference type="NCBI Taxonomy" id="1920990"/>
    <lineage>
        <taxon>Bacteria</taxon>
        <taxon>Pseudomonadati</taxon>
        <taxon>Pseudomonadota</taxon>
        <taxon>Alphaproteobacteria</taxon>
        <taxon>Rickettsiales</taxon>
        <taxon>Candidatus Midichloriaceae</taxon>
        <taxon>Candidatus Fokinia</taxon>
    </lineage>
</organism>
<feature type="compositionally biased region" description="Basic and acidic residues" evidence="1">
    <location>
        <begin position="194"/>
        <end position="209"/>
    </location>
</feature>
<evidence type="ECO:0000313" key="2">
    <source>
        <dbReference type="EMBL" id="WPX98111.1"/>
    </source>
</evidence>
<reference evidence="2" key="1">
    <citation type="submission" date="2022-10" db="EMBL/GenBank/DDBJ databases">
        <title>Host association and intracellularity evolved multiple times independently in the Rickettsiales.</title>
        <authorList>
            <person name="Castelli M."/>
            <person name="Nardi T."/>
            <person name="Gammuto L."/>
            <person name="Bellinzona G."/>
            <person name="Sabaneyeva E."/>
            <person name="Potekhin A."/>
            <person name="Serra V."/>
            <person name="Petroni G."/>
            <person name="Sassera D."/>
        </authorList>
    </citation>
    <scope>NUCLEOTIDE SEQUENCE [LARGE SCALE GENOMIC DNA]</scope>
    <source>
        <strain evidence="2">US_Bl 11III1</strain>
    </source>
</reference>
<name>A0ABZ0UPP8_9RICK</name>
<protein>
    <submittedName>
        <fullName evidence="2">Uncharacterized protein</fullName>
    </submittedName>
</protein>
<keyword evidence="3" id="KW-1185">Reference proteome</keyword>